<protein>
    <submittedName>
        <fullName evidence="1">Uncharacterized protein</fullName>
    </submittedName>
</protein>
<name>A0ABT4H7A0_PAEAL</name>
<dbReference type="Proteomes" id="UP001527181">
    <property type="component" value="Unassembled WGS sequence"/>
</dbReference>
<reference evidence="1 2" key="1">
    <citation type="submission" date="2022-05" db="EMBL/GenBank/DDBJ databases">
        <title>Genome Sequencing of Bee-Associated Microbes.</title>
        <authorList>
            <person name="Dunlap C."/>
        </authorList>
    </citation>
    <scope>NUCLEOTIDE SEQUENCE [LARGE SCALE GENOMIC DNA]</scope>
    <source>
        <strain evidence="1 2">NRRL B-04010</strain>
    </source>
</reference>
<dbReference type="EMBL" id="JAMDNP010000090">
    <property type="protein sequence ID" value="MCY9764499.1"/>
    <property type="molecule type" value="Genomic_DNA"/>
</dbReference>
<gene>
    <name evidence="1" type="ORF">M5X12_28785</name>
</gene>
<sequence length="18" mass="2041">MGWDQVHKIVSLTKGARD</sequence>
<evidence type="ECO:0000313" key="2">
    <source>
        <dbReference type="Proteomes" id="UP001527181"/>
    </source>
</evidence>
<proteinExistence type="predicted"/>
<comment type="caution">
    <text evidence="1">The sequence shown here is derived from an EMBL/GenBank/DDBJ whole genome shotgun (WGS) entry which is preliminary data.</text>
</comment>
<keyword evidence="2" id="KW-1185">Reference proteome</keyword>
<organism evidence="1 2">
    <name type="scientific">Paenibacillus alvei</name>
    <name type="common">Bacillus alvei</name>
    <dbReference type="NCBI Taxonomy" id="44250"/>
    <lineage>
        <taxon>Bacteria</taxon>
        <taxon>Bacillati</taxon>
        <taxon>Bacillota</taxon>
        <taxon>Bacilli</taxon>
        <taxon>Bacillales</taxon>
        <taxon>Paenibacillaceae</taxon>
        <taxon>Paenibacillus</taxon>
    </lineage>
</organism>
<accession>A0ABT4H7A0</accession>
<evidence type="ECO:0000313" key="1">
    <source>
        <dbReference type="EMBL" id="MCY9764499.1"/>
    </source>
</evidence>